<comment type="caution">
    <text evidence="6">The sequence shown here is derived from an EMBL/GenBank/DDBJ whole genome shotgun (WGS) entry which is preliminary data.</text>
</comment>
<dbReference type="Gene3D" id="3.40.50.1220">
    <property type="entry name" value="TPP-binding domain"/>
    <property type="match status" value="1"/>
</dbReference>
<protein>
    <submittedName>
        <fullName evidence="6">Electron transfer flavoprotein subunit alpha/FixB family protein</fullName>
    </submittedName>
</protein>
<dbReference type="GO" id="GO:0009055">
    <property type="term" value="F:electron transfer activity"/>
    <property type="evidence" value="ECO:0007669"/>
    <property type="project" value="InterPro"/>
</dbReference>
<evidence type="ECO:0000313" key="7">
    <source>
        <dbReference type="Proteomes" id="UP000280444"/>
    </source>
</evidence>
<evidence type="ECO:0000313" key="6">
    <source>
        <dbReference type="EMBL" id="RRC94862.1"/>
    </source>
</evidence>
<dbReference type="RefSeq" id="WP_124871384.1">
    <property type="nucleotide sequence ID" value="NZ_RQZF01000009.1"/>
</dbReference>
<keyword evidence="7" id="KW-1185">Reference proteome</keyword>
<dbReference type="AlphaFoldDB" id="A0A3P1SEX5"/>
<feature type="binding site" evidence="4">
    <location>
        <position position="211"/>
    </location>
    <ligand>
        <name>FAD</name>
        <dbReference type="ChEBI" id="CHEBI:57692"/>
    </ligand>
</feature>
<feature type="binding site" evidence="4">
    <location>
        <begin position="265"/>
        <end position="272"/>
    </location>
    <ligand>
        <name>FAD</name>
        <dbReference type="ChEBI" id="CHEBI:57692"/>
    </ligand>
</feature>
<evidence type="ECO:0000256" key="4">
    <source>
        <dbReference type="PIRSR" id="PIRSR000089-1"/>
    </source>
</evidence>
<dbReference type="InterPro" id="IPR014729">
    <property type="entry name" value="Rossmann-like_a/b/a_fold"/>
</dbReference>
<dbReference type="InterPro" id="IPR001308">
    <property type="entry name" value="ETF_a/FixB"/>
</dbReference>
<accession>A0A3P1SEX5</accession>
<dbReference type="Gene3D" id="3.40.50.620">
    <property type="entry name" value="HUPs"/>
    <property type="match status" value="1"/>
</dbReference>
<comment type="function">
    <text evidence="3">The electron transfer flavoprotein serves as a specific electron acceptor for other dehydrogenases. It transfers the electrons to the main respiratory chain via ETF-ubiquinone oxidoreductase (ETF dehydrogenase).</text>
</comment>
<dbReference type="InterPro" id="IPR014731">
    <property type="entry name" value="ETF_asu_C"/>
</dbReference>
<evidence type="ECO:0000256" key="2">
    <source>
        <dbReference type="ARBA" id="ARBA00011355"/>
    </source>
</evidence>
<dbReference type="EMBL" id="RQZF01000009">
    <property type="protein sequence ID" value="RRC94862.1"/>
    <property type="molecule type" value="Genomic_DNA"/>
</dbReference>
<comment type="similarity">
    <text evidence="1">Belongs to the ETF alpha-subunit/FixB family.</text>
</comment>
<evidence type="ECO:0000259" key="5">
    <source>
        <dbReference type="SMART" id="SM00893"/>
    </source>
</evidence>
<dbReference type="Pfam" id="PF01012">
    <property type="entry name" value="ETF"/>
    <property type="match status" value="1"/>
</dbReference>
<sequence length="324" mass="33230">MTLTTPILALVDHDEAGALTAPSAQVLTAARSLTSGPVVALALDTPDTDALARYGAARVLVADLGGRSPRLSAVVADAAQAAMQAVGAEALLCVSHYLGREVAARLAVALGGAPIVDVTRAWEENGNIHASKPALAGAWETSIHVEDAPAILAIRPSAIEETEAPADANVEALTVDFSAAADAVTVVSSTPQERTGRMPLTEARTVIVGGRGLEGDFSPAEELADLLDAAVGATRVATDEGWVSRSLQVGQTGVSISPNLYIGLGVSGAIHHTVGMQSSRHIVAVCDDPDAPIFEIADFGVVGDLFEVVPQAIEVLRREGYGQA</sequence>
<keyword evidence="4" id="KW-0285">Flavoprotein</keyword>
<dbReference type="GO" id="GO:0033539">
    <property type="term" value="P:fatty acid beta-oxidation using acyl-CoA dehydrogenase"/>
    <property type="evidence" value="ECO:0007669"/>
    <property type="project" value="TreeGrafter"/>
</dbReference>
<evidence type="ECO:0000256" key="1">
    <source>
        <dbReference type="ARBA" id="ARBA00005817"/>
    </source>
</evidence>
<feature type="binding site" evidence="4">
    <location>
        <begin position="234"/>
        <end position="235"/>
    </location>
    <ligand>
        <name>FAD</name>
        <dbReference type="ChEBI" id="CHEBI:57692"/>
    </ligand>
</feature>
<dbReference type="InterPro" id="IPR029035">
    <property type="entry name" value="DHS-like_NAD/FAD-binding_dom"/>
</dbReference>
<comment type="subunit">
    <text evidence="2">Heterodimer of an alpha and a beta subunit.</text>
</comment>
<dbReference type="PIRSF" id="PIRSF000089">
    <property type="entry name" value="Electra_flavoP_a"/>
    <property type="match status" value="1"/>
</dbReference>
<name>A0A3P1SEX5_9ACTO</name>
<feature type="binding site" evidence="4">
    <location>
        <begin position="248"/>
        <end position="252"/>
    </location>
    <ligand>
        <name>FAD</name>
        <dbReference type="ChEBI" id="CHEBI:57692"/>
    </ligand>
</feature>
<dbReference type="PANTHER" id="PTHR43153">
    <property type="entry name" value="ELECTRON TRANSFER FLAVOPROTEIN ALPHA"/>
    <property type="match status" value="1"/>
</dbReference>
<reference evidence="6 7" key="1">
    <citation type="submission" date="2018-11" db="EMBL/GenBank/DDBJ databases">
        <title>Genomes From Bacteria Associated with the Canine Oral Cavity: a Test Case for Automated Genome-Based Taxonomic Assignment.</title>
        <authorList>
            <person name="Coil D.A."/>
            <person name="Jospin G."/>
            <person name="Darling A.E."/>
            <person name="Wallis C."/>
            <person name="Davis I.J."/>
            <person name="Harris S."/>
            <person name="Eisen J.A."/>
            <person name="Holcombe L.J."/>
            <person name="O'Flynn C."/>
        </authorList>
    </citation>
    <scope>NUCLEOTIDE SEQUENCE [LARGE SCALE GENOMIC DNA]</scope>
    <source>
        <strain evidence="6 7">OH770</strain>
    </source>
</reference>
<dbReference type="SUPFAM" id="SSF52467">
    <property type="entry name" value="DHS-like NAD/FAD-binding domain"/>
    <property type="match status" value="1"/>
</dbReference>
<dbReference type="SUPFAM" id="SSF52402">
    <property type="entry name" value="Adenine nucleotide alpha hydrolases-like"/>
    <property type="match status" value="1"/>
</dbReference>
<feature type="domain" description="Electron transfer flavoprotein alpha/beta-subunit N-terminal" evidence="5">
    <location>
        <begin position="7"/>
        <end position="187"/>
    </location>
</feature>
<dbReference type="InterPro" id="IPR014730">
    <property type="entry name" value="ETF_a/b_N"/>
</dbReference>
<dbReference type="Pfam" id="PF00766">
    <property type="entry name" value="ETF_alpha"/>
    <property type="match status" value="1"/>
</dbReference>
<proteinExistence type="inferred from homology"/>
<organism evidence="6 7">
    <name type="scientific">Schaalia canis</name>
    <dbReference type="NCBI Taxonomy" id="100469"/>
    <lineage>
        <taxon>Bacteria</taxon>
        <taxon>Bacillati</taxon>
        <taxon>Actinomycetota</taxon>
        <taxon>Actinomycetes</taxon>
        <taxon>Actinomycetales</taxon>
        <taxon>Actinomycetaceae</taxon>
        <taxon>Schaalia</taxon>
    </lineage>
</organism>
<evidence type="ECO:0000256" key="3">
    <source>
        <dbReference type="ARBA" id="ARBA00025649"/>
    </source>
</evidence>
<keyword evidence="4" id="KW-0274">FAD</keyword>
<dbReference type="PANTHER" id="PTHR43153:SF1">
    <property type="entry name" value="ELECTRON TRANSFER FLAVOPROTEIN SUBUNIT ALPHA, MITOCHONDRIAL"/>
    <property type="match status" value="1"/>
</dbReference>
<dbReference type="SMART" id="SM00893">
    <property type="entry name" value="ETF"/>
    <property type="match status" value="1"/>
</dbReference>
<dbReference type="Proteomes" id="UP000280444">
    <property type="component" value="Unassembled WGS sequence"/>
</dbReference>
<gene>
    <name evidence="6" type="ORF">EII11_08285</name>
</gene>
<comment type="cofactor">
    <cofactor evidence="4">
        <name>FAD</name>
        <dbReference type="ChEBI" id="CHEBI:57692"/>
    </cofactor>
    <text evidence="4">Binds 1 FAD per dimer.</text>
</comment>
<dbReference type="OrthoDB" id="9770286at2"/>
<dbReference type="GO" id="GO:0050660">
    <property type="term" value="F:flavin adenine dinucleotide binding"/>
    <property type="evidence" value="ECO:0007669"/>
    <property type="project" value="InterPro"/>
</dbReference>